<accession>A0A060W998</accession>
<gene>
    <name evidence="1" type="ORF">GSONMT00065925001</name>
</gene>
<dbReference type="STRING" id="8022.A0A060W998"/>
<proteinExistence type="predicted"/>
<sequence length="99" mass="11348">MCSTRGPFPSRRLPFAHLNDNIKEQFLAETCAKFGEVEIFTSTRKAKDTVKHLHNISWATLFTLSWISKRQDLALCLCGLSVGKKRMINIEAQRSFMET</sequence>
<organism evidence="1 2">
    <name type="scientific">Oncorhynchus mykiss</name>
    <name type="common">Rainbow trout</name>
    <name type="synonym">Salmo gairdneri</name>
    <dbReference type="NCBI Taxonomy" id="8022"/>
    <lineage>
        <taxon>Eukaryota</taxon>
        <taxon>Metazoa</taxon>
        <taxon>Chordata</taxon>
        <taxon>Craniata</taxon>
        <taxon>Vertebrata</taxon>
        <taxon>Euteleostomi</taxon>
        <taxon>Actinopterygii</taxon>
        <taxon>Neopterygii</taxon>
        <taxon>Teleostei</taxon>
        <taxon>Protacanthopterygii</taxon>
        <taxon>Salmoniformes</taxon>
        <taxon>Salmonidae</taxon>
        <taxon>Salmoninae</taxon>
        <taxon>Oncorhynchus</taxon>
    </lineage>
</organism>
<protein>
    <submittedName>
        <fullName evidence="1">Uncharacterized protein</fullName>
    </submittedName>
</protein>
<reference evidence="1" key="1">
    <citation type="journal article" date="2014" name="Nat. Commun.">
        <title>The rainbow trout genome provides novel insights into evolution after whole-genome duplication in vertebrates.</title>
        <authorList>
            <person name="Berthelot C."/>
            <person name="Brunet F."/>
            <person name="Chalopin D."/>
            <person name="Juanchich A."/>
            <person name="Bernard M."/>
            <person name="Noel B."/>
            <person name="Bento P."/>
            <person name="Da Silva C."/>
            <person name="Labadie K."/>
            <person name="Alberti A."/>
            <person name="Aury J.M."/>
            <person name="Louis A."/>
            <person name="Dehais P."/>
            <person name="Bardou P."/>
            <person name="Montfort J."/>
            <person name="Klopp C."/>
            <person name="Cabau C."/>
            <person name="Gaspin C."/>
            <person name="Thorgaard G.H."/>
            <person name="Boussaha M."/>
            <person name="Quillet E."/>
            <person name="Guyomard R."/>
            <person name="Galiana D."/>
            <person name="Bobe J."/>
            <person name="Volff J.N."/>
            <person name="Genet C."/>
            <person name="Wincker P."/>
            <person name="Jaillon O."/>
            <person name="Roest Crollius H."/>
            <person name="Guiguen Y."/>
        </authorList>
    </citation>
    <scope>NUCLEOTIDE SEQUENCE [LARGE SCALE GENOMIC DNA]</scope>
</reference>
<dbReference type="PaxDb" id="8022-A0A060W998"/>
<evidence type="ECO:0000313" key="1">
    <source>
        <dbReference type="EMBL" id="CDQ61794.1"/>
    </source>
</evidence>
<dbReference type="EMBL" id="FR904389">
    <property type="protein sequence ID" value="CDQ61794.1"/>
    <property type="molecule type" value="Genomic_DNA"/>
</dbReference>
<dbReference type="AlphaFoldDB" id="A0A060W998"/>
<dbReference type="Proteomes" id="UP000193380">
    <property type="component" value="Unassembled WGS sequence"/>
</dbReference>
<reference evidence="1" key="2">
    <citation type="submission" date="2014-03" db="EMBL/GenBank/DDBJ databases">
        <authorList>
            <person name="Genoscope - CEA"/>
        </authorList>
    </citation>
    <scope>NUCLEOTIDE SEQUENCE</scope>
</reference>
<evidence type="ECO:0000313" key="2">
    <source>
        <dbReference type="Proteomes" id="UP000193380"/>
    </source>
</evidence>
<name>A0A060W998_ONCMY</name>